<evidence type="ECO:0000313" key="1">
    <source>
        <dbReference type="EMBL" id="GAA1242009.1"/>
    </source>
</evidence>
<comment type="caution">
    <text evidence="1">The sequence shown here is derived from an EMBL/GenBank/DDBJ whole genome shotgun (WGS) entry which is preliminary data.</text>
</comment>
<organism evidence="1 2">
    <name type="scientific">Kitasatospora nipponensis</name>
    <dbReference type="NCBI Taxonomy" id="258049"/>
    <lineage>
        <taxon>Bacteria</taxon>
        <taxon>Bacillati</taxon>
        <taxon>Actinomycetota</taxon>
        <taxon>Actinomycetes</taxon>
        <taxon>Kitasatosporales</taxon>
        <taxon>Streptomycetaceae</taxon>
        <taxon>Kitasatospora</taxon>
    </lineage>
</organism>
<evidence type="ECO:0000313" key="2">
    <source>
        <dbReference type="Proteomes" id="UP001500037"/>
    </source>
</evidence>
<name>A0ABN1WAH6_9ACTN</name>
<sequence>MITEMAVEHVEFTCGHCWHQWSADYDVQHYRDDEGADWENFSHAGIPAGSPYSADGAPACPRCHRHWLGHLAGRHLLPLPDAATPAPQAHAGS</sequence>
<accession>A0ABN1WAH6</accession>
<proteinExistence type="predicted"/>
<protein>
    <submittedName>
        <fullName evidence="1">Uncharacterized protein</fullName>
    </submittedName>
</protein>
<dbReference type="Proteomes" id="UP001500037">
    <property type="component" value="Unassembled WGS sequence"/>
</dbReference>
<reference evidence="1 2" key="1">
    <citation type="journal article" date="2019" name="Int. J. Syst. Evol. Microbiol.">
        <title>The Global Catalogue of Microorganisms (GCM) 10K type strain sequencing project: providing services to taxonomists for standard genome sequencing and annotation.</title>
        <authorList>
            <consortium name="The Broad Institute Genomics Platform"/>
            <consortium name="The Broad Institute Genome Sequencing Center for Infectious Disease"/>
            <person name="Wu L."/>
            <person name="Ma J."/>
        </authorList>
    </citation>
    <scope>NUCLEOTIDE SEQUENCE [LARGE SCALE GENOMIC DNA]</scope>
    <source>
        <strain evidence="1 2">JCM 13004</strain>
    </source>
</reference>
<keyword evidence="2" id="KW-1185">Reference proteome</keyword>
<dbReference type="RefSeq" id="WP_344442696.1">
    <property type="nucleotide sequence ID" value="NZ_BAAALF010000058.1"/>
</dbReference>
<dbReference type="EMBL" id="BAAALF010000058">
    <property type="protein sequence ID" value="GAA1242009.1"/>
    <property type="molecule type" value="Genomic_DNA"/>
</dbReference>
<gene>
    <name evidence="1" type="ORF">GCM10009665_35960</name>
</gene>